<evidence type="ECO:0000259" key="17">
    <source>
        <dbReference type="SMART" id="SM01193"/>
    </source>
</evidence>
<feature type="binding site" evidence="12">
    <location>
        <position position="371"/>
    </location>
    <ligand>
        <name>(2R)-2-phosphoglycerate</name>
        <dbReference type="ChEBI" id="CHEBI:58289"/>
    </ligand>
</feature>
<feature type="binding site" evidence="14">
    <location>
        <position position="316"/>
    </location>
    <ligand>
        <name>substrate</name>
    </ligand>
</feature>
<feature type="binding site" evidence="14">
    <location>
        <position position="168"/>
    </location>
    <ligand>
        <name>substrate</name>
    </ligand>
</feature>
<proteinExistence type="inferred from homology"/>
<keyword evidence="9 12" id="KW-0324">Glycolysis</keyword>
<comment type="subcellular location">
    <subcellularLocation>
        <location evidence="12">Cytoplasm</location>
    </subcellularLocation>
    <subcellularLocation>
        <location evidence="12">Secreted</location>
    </subcellularLocation>
    <subcellularLocation>
        <location evidence="12">Cell surface</location>
    </subcellularLocation>
    <text evidence="12">Fractions of enolase are present in both the cytoplasm and on the cell surface.</text>
</comment>
<evidence type="ECO:0000256" key="10">
    <source>
        <dbReference type="ARBA" id="ARBA00023239"/>
    </source>
</evidence>
<dbReference type="InterPro" id="IPR020811">
    <property type="entry name" value="Enolase_N"/>
</dbReference>
<dbReference type="SMART" id="SM01193">
    <property type="entry name" value="Enolase_N"/>
    <property type="match status" value="1"/>
</dbReference>
<feature type="active site" description="Proton donor" evidence="12 13">
    <location>
        <position position="209"/>
    </location>
</feature>
<evidence type="ECO:0000313" key="19">
    <source>
        <dbReference type="Proteomes" id="UP000028073"/>
    </source>
</evidence>
<keyword evidence="19" id="KW-1185">Reference proteome</keyword>
<evidence type="ECO:0000256" key="15">
    <source>
        <dbReference type="PIRSR" id="PIRSR001400-3"/>
    </source>
</evidence>
<dbReference type="Gene3D" id="3.20.20.120">
    <property type="entry name" value="Enolase-like C-terminal domain"/>
    <property type="match status" value="1"/>
</dbReference>
<dbReference type="NCBIfam" id="TIGR01060">
    <property type="entry name" value="eno"/>
    <property type="match status" value="1"/>
</dbReference>
<dbReference type="EC" id="4.2.1.11" evidence="3 12"/>
<dbReference type="SFLD" id="SFLDG00178">
    <property type="entry name" value="enolase"/>
    <property type="match status" value="1"/>
</dbReference>
<evidence type="ECO:0000256" key="4">
    <source>
        <dbReference type="ARBA" id="ARBA00017068"/>
    </source>
</evidence>
<dbReference type="PANTHER" id="PTHR11902">
    <property type="entry name" value="ENOLASE"/>
    <property type="match status" value="1"/>
</dbReference>
<evidence type="ECO:0000256" key="13">
    <source>
        <dbReference type="PIRSR" id="PIRSR001400-1"/>
    </source>
</evidence>
<dbReference type="GO" id="GO:0005576">
    <property type="term" value="C:extracellular region"/>
    <property type="evidence" value="ECO:0007669"/>
    <property type="project" value="UniProtKB-SubCell"/>
</dbReference>
<comment type="catalytic activity">
    <reaction evidence="12">
        <text>(2R)-2-phosphoglycerate = phosphoenolpyruvate + H2O</text>
        <dbReference type="Rhea" id="RHEA:10164"/>
        <dbReference type="ChEBI" id="CHEBI:15377"/>
        <dbReference type="ChEBI" id="CHEBI:58289"/>
        <dbReference type="ChEBI" id="CHEBI:58702"/>
        <dbReference type="EC" id="4.2.1.11"/>
    </reaction>
</comment>
<dbReference type="Gene3D" id="3.30.390.10">
    <property type="entry name" value="Enolase-like, N-terminal domain"/>
    <property type="match status" value="1"/>
</dbReference>
<keyword evidence="6 12" id="KW-0964">Secreted</keyword>
<name>A0A081NH68_9GAMM</name>
<dbReference type="HAMAP" id="MF_00318">
    <property type="entry name" value="Enolase"/>
    <property type="match status" value="1"/>
</dbReference>
<dbReference type="GO" id="GO:0000015">
    <property type="term" value="C:phosphopyruvate hydratase complex"/>
    <property type="evidence" value="ECO:0007669"/>
    <property type="project" value="InterPro"/>
</dbReference>
<dbReference type="OrthoDB" id="9804716at2"/>
<dbReference type="FunFam" id="3.20.20.120:FF:000001">
    <property type="entry name" value="Enolase"/>
    <property type="match status" value="1"/>
</dbReference>
<evidence type="ECO:0000256" key="3">
    <source>
        <dbReference type="ARBA" id="ARBA00012058"/>
    </source>
</evidence>
<feature type="binding site" evidence="12">
    <location>
        <position position="167"/>
    </location>
    <ligand>
        <name>(2R)-2-phosphoglycerate</name>
        <dbReference type="ChEBI" id="CHEBI:58289"/>
    </ligand>
</feature>
<dbReference type="FunFam" id="3.30.390.10:FF:000001">
    <property type="entry name" value="Enolase"/>
    <property type="match status" value="1"/>
</dbReference>
<evidence type="ECO:0000256" key="1">
    <source>
        <dbReference type="ARBA" id="ARBA00005031"/>
    </source>
</evidence>
<feature type="binding site" evidence="12">
    <location>
        <position position="370"/>
    </location>
    <ligand>
        <name>(2R)-2-phosphoglycerate</name>
        <dbReference type="ChEBI" id="CHEBI:58289"/>
    </ligand>
</feature>
<evidence type="ECO:0000256" key="14">
    <source>
        <dbReference type="PIRSR" id="PIRSR001400-2"/>
    </source>
</evidence>
<evidence type="ECO:0000256" key="6">
    <source>
        <dbReference type="ARBA" id="ARBA00022525"/>
    </source>
</evidence>
<dbReference type="EMBL" id="JOKH01000002">
    <property type="protein sequence ID" value="KEQ17791.1"/>
    <property type="molecule type" value="Genomic_DNA"/>
</dbReference>
<dbReference type="AlphaFoldDB" id="A0A081NH68"/>
<dbReference type="eggNOG" id="COG0148">
    <property type="taxonomic scope" value="Bacteria"/>
</dbReference>
<dbReference type="GO" id="GO:0000287">
    <property type="term" value="F:magnesium ion binding"/>
    <property type="evidence" value="ECO:0007669"/>
    <property type="project" value="UniProtKB-UniRule"/>
</dbReference>
<keyword evidence="8 12" id="KW-0460">Magnesium</keyword>
<dbReference type="STRING" id="1137799.GZ78_08980"/>
<organism evidence="18 19">
    <name type="scientific">Endozoicomonas numazuensis</name>
    <dbReference type="NCBI Taxonomy" id="1137799"/>
    <lineage>
        <taxon>Bacteria</taxon>
        <taxon>Pseudomonadati</taxon>
        <taxon>Pseudomonadota</taxon>
        <taxon>Gammaproteobacteria</taxon>
        <taxon>Oceanospirillales</taxon>
        <taxon>Endozoicomonadaceae</taxon>
        <taxon>Endozoicomonas</taxon>
    </lineage>
</organism>
<dbReference type="SFLD" id="SFLDS00001">
    <property type="entry name" value="Enolase"/>
    <property type="match status" value="1"/>
</dbReference>
<dbReference type="Pfam" id="PF00113">
    <property type="entry name" value="Enolase_C"/>
    <property type="match status" value="1"/>
</dbReference>
<feature type="binding site" evidence="12">
    <location>
        <position position="341"/>
    </location>
    <ligand>
        <name>(2R)-2-phosphoglycerate</name>
        <dbReference type="ChEBI" id="CHEBI:58289"/>
    </ligand>
</feature>
<evidence type="ECO:0000256" key="9">
    <source>
        <dbReference type="ARBA" id="ARBA00023152"/>
    </source>
</evidence>
<keyword evidence="7 12" id="KW-0479">Metal-binding</keyword>
<comment type="cofactor">
    <cofactor evidence="12">
        <name>Mg(2+)</name>
        <dbReference type="ChEBI" id="CHEBI:18420"/>
    </cofactor>
    <text evidence="12">Binds a second Mg(2+) ion via substrate during catalysis.</text>
</comment>
<dbReference type="RefSeq" id="WP_034834679.1">
    <property type="nucleotide sequence ID" value="NZ_JOKH01000002.1"/>
</dbReference>
<dbReference type="Pfam" id="PF03952">
    <property type="entry name" value="Enolase_N"/>
    <property type="match status" value="1"/>
</dbReference>
<dbReference type="InterPro" id="IPR000941">
    <property type="entry name" value="Enolase"/>
</dbReference>
<evidence type="ECO:0000256" key="11">
    <source>
        <dbReference type="ARBA" id="ARBA00045763"/>
    </source>
</evidence>
<dbReference type="PANTHER" id="PTHR11902:SF1">
    <property type="entry name" value="ENOLASE"/>
    <property type="match status" value="1"/>
</dbReference>
<dbReference type="InterPro" id="IPR020810">
    <property type="entry name" value="Enolase_C"/>
</dbReference>
<dbReference type="GO" id="GO:0006096">
    <property type="term" value="P:glycolytic process"/>
    <property type="evidence" value="ECO:0007669"/>
    <property type="project" value="UniProtKB-UniRule"/>
</dbReference>
<dbReference type="InterPro" id="IPR036849">
    <property type="entry name" value="Enolase-like_C_sf"/>
</dbReference>
<dbReference type="InterPro" id="IPR020809">
    <property type="entry name" value="Enolase_CS"/>
</dbReference>
<evidence type="ECO:0000259" key="16">
    <source>
        <dbReference type="SMART" id="SM01192"/>
    </source>
</evidence>
<feature type="binding site" evidence="14">
    <location>
        <position position="392"/>
    </location>
    <ligand>
        <name>substrate</name>
    </ligand>
</feature>
<evidence type="ECO:0000256" key="7">
    <source>
        <dbReference type="ARBA" id="ARBA00022723"/>
    </source>
</evidence>
<dbReference type="Proteomes" id="UP000028073">
    <property type="component" value="Unassembled WGS sequence"/>
</dbReference>
<feature type="binding site" evidence="12 15">
    <location>
        <position position="246"/>
    </location>
    <ligand>
        <name>Mg(2+)</name>
        <dbReference type="ChEBI" id="CHEBI:18420"/>
    </ligand>
</feature>
<dbReference type="SFLD" id="SFLDF00002">
    <property type="entry name" value="enolase"/>
    <property type="match status" value="1"/>
</dbReference>
<gene>
    <name evidence="12 18" type="primary">eno</name>
    <name evidence="18" type="ORF">GZ78_08980</name>
</gene>
<comment type="pathway">
    <text evidence="1 12">Carbohydrate degradation; glycolysis; pyruvate from D-glyceraldehyde 3-phosphate: step 4/5.</text>
</comment>
<dbReference type="InterPro" id="IPR029017">
    <property type="entry name" value="Enolase-like_N"/>
</dbReference>
<dbReference type="GO" id="GO:0009986">
    <property type="term" value="C:cell surface"/>
    <property type="evidence" value="ECO:0007669"/>
    <property type="project" value="UniProtKB-SubCell"/>
</dbReference>
<evidence type="ECO:0000256" key="8">
    <source>
        <dbReference type="ARBA" id="ARBA00022842"/>
    </source>
</evidence>
<comment type="similarity">
    <text evidence="2 12">Belongs to the enolase family.</text>
</comment>
<evidence type="ECO:0000256" key="2">
    <source>
        <dbReference type="ARBA" id="ARBA00009604"/>
    </source>
</evidence>
<evidence type="ECO:0000256" key="5">
    <source>
        <dbReference type="ARBA" id="ARBA00022490"/>
    </source>
</evidence>
<feature type="binding site" evidence="14">
    <location>
        <begin position="368"/>
        <end position="371"/>
    </location>
    <ligand>
        <name>substrate</name>
    </ligand>
</feature>
<dbReference type="PRINTS" id="PR00148">
    <property type="entry name" value="ENOLASE"/>
</dbReference>
<feature type="binding site" evidence="12">
    <location>
        <position position="392"/>
    </location>
    <ligand>
        <name>(2R)-2-phosphoglycerate</name>
        <dbReference type="ChEBI" id="CHEBI:58289"/>
    </ligand>
</feature>
<dbReference type="GO" id="GO:0004634">
    <property type="term" value="F:phosphopyruvate hydratase activity"/>
    <property type="evidence" value="ECO:0007669"/>
    <property type="project" value="UniProtKB-UniRule"/>
</dbReference>
<feature type="binding site" evidence="14">
    <location>
        <position position="159"/>
    </location>
    <ligand>
        <name>substrate</name>
    </ligand>
</feature>
<keyword evidence="10 12" id="KW-0456">Lyase</keyword>
<dbReference type="SUPFAM" id="SSF54826">
    <property type="entry name" value="Enolase N-terminal domain-like"/>
    <property type="match status" value="1"/>
</dbReference>
<sequence length="430" mass="45647">MAKIVEIKGREIMDSRGNPTVEADVILESGAMGRAAAPSGASTGSREALELRDGDKSRYLGKGVLKAVANINGPIREALLGRTAADQRGLDLAMIELDGTENKSVLGANAILAVSLAAAKAAASDKNIPLYQHIADLNGTSGQFTMPVPMMNILNGGEHADNNVDIQEFMVQPVAAKTFSEGLRIGAEVFHALKKVLSAKGLNTAVGDEGGFAPNLASNADALAVIKEAVEAAGYKLGTDITLAMDCAASEFYVDGQYNMKGEGKIFSSNEFSDYLAKLTEEYPIISIEDGLDESDWDGFKYQTDILGDKIQIVGDDLFVTNTKILKEGIEKGVANSILIKFNQIGSLTETLEAIKMAKDAGYTAVISHRSGETEDATIADLAVGTAAGQIKTGSLCRSDRVSKYNQLLRIEEELGAKAPYRGLAEFKRA</sequence>
<evidence type="ECO:0000313" key="18">
    <source>
        <dbReference type="EMBL" id="KEQ17791.1"/>
    </source>
</evidence>
<comment type="cofactor">
    <cofactor evidence="15">
        <name>Mg(2+)</name>
        <dbReference type="ChEBI" id="CHEBI:18420"/>
    </cofactor>
    <text evidence="15">Mg(2+) is required for catalysis and for stabilizing the dimer.</text>
</comment>
<dbReference type="PIRSF" id="PIRSF001400">
    <property type="entry name" value="Enolase"/>
    <property type="match status" value="1"/>
</dbReference>
<comment type="caution">
    <text evidence="18">The sequence shown here is derived from an EMBL/GenBank/DDBJ whole genome shotgun (WGS) entry which is preliminary data.</text>
</comment>
<reference evidence="18 19" key="1">
    <citation type="submission" date="2014-06" db="EMBL/GenBank/DDBJ databases">
        <title>Whole Genome Sequences of Three Symbiotic Endozoicomonas Bacteria.</title>
        <authorList>
            <person name="Neave M.J."/>
            <person name="Apprill A."/>
            <person name="Voolstra C.R."/>
        </authorList>
    </citation>
    <scope>NUCLEOTIDE SEQUENCE [LARGE SCALE GENOMIC DNA]</scope>
    <source>
        <strain evidence="18 19">DSM 25634</strain>
    </source>
</reference>
<dbReference type="PROSITE" id="PS00164">
    <property type="entry name" value="ENOLASE"/>
    <property type="match status" value="1"/>
</dbReference>
<dbReference type="SUPFAM" id="SSF51604">
    <property type="entry name" value="Enolase C-terminal domain-like"/>
    <property type="match status" value="1"/>
</dbReference>
<feature type="binding site" evidence="12 15">
    <location>
        <position position="289"/>
    </location>
    <ligand>
        <name>Mg(2+)</name>
        <dbReference type="ChEBI" id="CHEBI:18420"/>
    </ligand>
</feature>
<feature type="binding site" evidence="14">
    <location>
        <position position="289"/>
    </location>
    <ligand>
        <name>substrate</name>
    </ligand>
</feature>
<feature type="domain" description="Enolase C-terminal TIM barrel" evidence="16">
    <location>
        <begin position="143"/>
        <end position="429"/>
    </location>
</feature>
<comment type="function">
    <text evidence="11 12">Catalyzes the reversible conversion of 2-phosphoglycerate (2-PG) into phosphoenolpyruvate (PEP). It is essential for the degradation of carbohydrates via glycolysis.</text>
</comment>
<accession>A0A081NH68</accession>
<protein>
    <recommendedName>
        <fullName evidence="4 12">Enolase</fullName>
        <ecNumber evidence="3 12">4.2.1.11</ecNumber>
    </recommendedName>
    <alternativeName>
        <fullName evidence="12">2-phospho-D-glycerate hydro-lyase</fullName>
    </alternativeName>
    <alternativeName>
        <fullName evidence="12">2-phosphoglycerate dehydratase</fullName>
    </alternativeName>
</protein>
<dbReference type="CDD" id="cd03313">
    <property type="entry name" value="enolase"/>
    <property type="match status" value="1"/>
</dbReference>
<dbReference type="UniPathway" id="UPA00109">
    <property type="reaction ID" value="UER00187"/>
</dbReference>
<feature type="active site" description="Proton acceptor" evidence="12 13">
    <location>
        <position position="341"/>
    </location>
</feature>
<keyword evidence="5 12" id="KW-0963">Cytoplasm</keyword>
<dbReference type="SMART" id="SM01192">
    <property type="entry name" value="Enolase_C"/>
    <property type="match status" value="1"/>
</dbReference>
<evidence type="ECO:0000256" key="12">
    <source>
        <dbReference type="HAMAP-Rule" id="MF_00318"/>
    </source>
</evidence>
<comment type="subunit">
    <text evidence="12">Component of the RNA degradosome, a multiprotein complex involved in RNA processing and mRNA degradation.</text>
</comment>
<feature type="domain" description="Enolase N-terminal" evidence="17">
    <location>
        <begin position="4"/>
        <end position="134"/>
    </location>
</feature>
<feature type="binding site" evidence="12 15">
    <location>
        <position position="316"/>
    </location>
    <ligand>
        <name>Mg(2+)</name>
        <dbReference type="ChEBI" id="CHEBI:18420"/>
    </ligand>
</feature>